<sequence>MEITFEQEYLRELFYLGKTHDKKHRFQPQVIRKYINVLNLMNSLNSTEDMYRFTSLHYEKLVGDKVGRESVRVNDQYRIEFRTEIKSGERIVTVCNILELSNHYK</sequence>
<dbReference type="EMBL" id="QJJX01000014">
    <property type="protein sequence ID" value="PXX22019.1"/>
    <property type="molecule type" value="Genomic_DNA"/>
</dbReference>
<dbReference type="Gene3D" id="3.30.2310.20">
    <property type="entry name" value="RelE-like"/>
    <property type="match status" value="1"/>
</dbReference>
<dbReference type="Proteomes" id="UP000248314">
    <property type="component" value="Unassembled WGS sequence"/>
</dbReference>
<dbReference type="OrthoDB" id="1149183at2"/>
<evidence type="ECO:0000313" key="1">
    <source>
        <dbReference type="EMBL" id="PXX22019.1"/>
    </source>
</evidence>
<name>A0A318HUD6_9BACT</name>
<dbReference type="AlphaFoldDB" id="A0A318HUD6"/>
<organism evidence="1 2">
    <name type="scientific">Hoylesella shahii DSM 15611 = JCM 12083</name>
    <dbReference type="NCBI Taxonomy" id="1122991"/>
    <lineage>
        <taxon>Bacteria</taxon>
        <taxon>Pseudomonadati</taxon>
        <taxon>Bacteroidota</taxon>
        <taxon>Bacteroidia</taxon>
        <taxon>Bacteroidales</taxon>
        <taxon>Prevotellaceae</taxon>
        <taxon>Hoylesella</taxon>
    </lineage>
</organism>
<comment type="caution">
    <text evidence="1">The sequence shown here is derived from an EMBL/GenBank/DDBJ whole genome shotgun (WGS) entry which is preliminary data.</text>
</comment>
<gene>
    <name evidence="1" type="ORF">EJ73_01416</name>
</gene>
<protein>
    <submittedName>
        <fullName evidence="1">Proteic killer suppression protein</fullName>
    </submittedName>
</protein>
<evidence type="ECO:0000313" key="2">
    <source>
        <dbReference type="Proteomes" id="UP000248314"/>
    </source>
</evidence>
<dbReference type="STRING" id="1122991.GCA_000613445_02136"/>
<keyword evidence="2" id="KW-1185">Reference proteome</keyword>
<dbReference type="InterPro" id="IPR035093">
    <property type="entry name" value="RelE/ParE_toxin_dom_sf"/>
</dbReference>
<accession>A0A318HUD6</accession>
<dbReference type="SUPFAM" id="SSF143011">
    <property type="entry name" value="RelE-like"/>
    <property type="match status" value="1"/>
</dbReference>
<reference evidence="1 2" key="1">
    <citation type="submission" date="2018-05" db="EMBL/GenBank/DDBJ databases">
        <title>Genomic Encyclopedia of Type Strains, Phase I: the one thousand microbial genomes (KMG-I) project.</title>
        <authorList>
            <person name="Kyrpides N."/>
        </authorList>
    </citation>
    <scope>NUCLEOTIDE SEQUENCE [LARGE SCALE GENOMIC DNA]</scope>
    <source>
        <strain evidence="1 2">DSM 15611</strain>
    </source>
</reference>
<dbReference type="RefSeq" id="WP_025815827.1">
    <property type="nucleotide sequence ID" value="NZ_BAIZ01000012.1"/>
</dbReference>
<proteinExistence type="predicted"/>
<dbReference type="Pfam" id="PF05015">
    <property type="entry name" value="HigB-like_toxin"/>
    <property type="match status" value="1"/>
</dbReference>
<dbReference type="InterPro" id="IPR007711">
    <property type="entry name" value="HigB-1"/>
</dbReference>